<reference evidence="3" key="1">
    <citation type="journal article" date="2006" name="Proc. Natl. Acad. Sci. U.S.A.">
        <title>The complete genome of Rhodococcus sp. RHA1 provides insights into a catabolic powerhouse.</title>
        <authorList>
            <person name="McLeod M.P."/>
            <person name="Warren R.L."/>
            <person name="Hsiao W.W.L."/>
            <person name="Araki N."/>
            <person name="Myhre M."/>
            <person name="Fernandes C."/>
            <person name="Miyazawa D."/>
            <person name="Wong W."/>
            <person name="Lillquist A.L."/>
            <person name="Wang D."/>
            <person name="Dosanjh M."/>
            <person name="Hara H."/>
            <person name="Petrescu A."/>
            <person name="Morin R.D."/>
            <person name="Yang G."/>
            <person name="Stott J.M."/>
            <person name="Schein J.E."/>
            <person name="Shin H."/>
            <person name="Smailus D."/>
            <person name="Siddiqui A.S."/>
            <person name="Marra M.A."/>
            <person name="Jones S.J.M."/>
            <person name="Holt R."/>
            <person name="Brinkman F.S.L."/>
            <person name="Miyauchi K."/>
            <person name="Fukuda M."/>
            <person name="Davies J.E."/>
            <person name="Mohn W.W."/>
            <person name="Eltis L.D."/>
        </authorList>
    </citation>
    <scope>NUCLEOTIDE SEQUENCE [LARGE SCALE GENOMIC DNA]</scope>
    <source>
        <strain evidence="3">RHA1</strain>
    </source>
</reference>
<proteinExistence type="predicted"/>
<organism evidence="2 3">
    <name type="scientific">Rhodococcus jostii (strain RHA1)</name>
    <dbReference type="NCBI Taxonomy" id="101510"/>
    <lineage>
        <taxon>Bacteria</taxon>
        <taxon>Bacillati</taxon>
        <taxon>Actinomycetota</taxon>
        <taxon>Actinomycetes</taxon>
        <taxon>Mycobacteriales</taxon>
        <taxon>Nocardiaceae</taxon>
        <taxon>Rhodococcus</taxon>
    </lineage>
</organism>
<name>Q0SCF1_RHOJR</name>
<dbReference type="PATRIC" id="fig|101510.16.peg.3011"/>
<protein>
    <submittedName>
        <fullName evidence="2">Uncharacterized protein</fullName>
    </submittedName>
</protein>
<keyword evidence="1" id="KW-0732">Signal</keyword>
<dbReference type="EMBL" id="CP000431">
    <property type="protein sequence ID" value="ABG94785.1"/>
    <property type="molecule type" value="Genomic_DNA"/>
</dbReference>
<evidence type="ECO:0000313" key="3">
    <source>
        <dbReference type="Proteomes" id="UP000008710"/>
    </source>
</evidence>
<dbReference type="KEGG" id="rha:RHA1_ro02982"/>
<dbReference type="HOGENOM" id="CLU_1814315_0_0_11"/>
<dbReference type="Proteomes" id="UP000008710">
    <property type="component" value="Chromosome"/>
</dbReference>
<feature type="signal peptide" evidence="1">
    <location>
        <begin position="1"/>
        <end position="36"/>
    </location>
</feature>
<dbReference type="OrthoDB" id="4482357at2"/>
<sequence>MRRRTSHALPGRRMSITTVLVGLGALFLSAAPVATAAPADTALPVPVVGITTLPTGLPTLVYTQVTVRTDPERRGITEFVGYCSCTVHWRNLSTGVGGTVVPAVKPTPVVTGSGILVAAMTVDGRSGVAVTALPGAGTWNVP</sequence>
<dbReference type="RefSeq" id="WP_011595655.1">
    <property type="nucleotide sequence ID" value="NC_008268.1"/>
</dbReference>
<feature type="chain" id="PRO_5004176594" evidence="1">
    <location>
        <begin position="37"/>
        <end position="142"/>
    </location>
</feature>
<gene>
    <name evidence="2" type="ordered locus">RHA1_ro02982</name>
</gene>
<evidence type="ECO:0000313" key="2">
    <source>
        <dbReference type="EMBL" id="ABG94785.1"/>
    </source>
</evidence>
<evidence type="ECO:0000256" key="1">
    <source>
        <dbReference type="SAM" id="SignalP"/>
    </source>
</evidence>
<dbReference type="eggNOG" id="ENOG5030318">
    <property type="taxonomic scope" value="Bacteria"/>
</dbReference>
<accession>Q0SCF1</accession>
<dbReference type="AlphaFoldDB" id="Q0SCF1"/>